<evidence type="ECO:0000256" key="4">
    <source>
        <dbReference type="ARBA" id="ARBA00022989"/>
    </source>
</evidence>
<feature type="domain" description="C2" evidence="7">
    <location>
        <begin position="608"/>
        <end position="732"/>
    </location>
</feature>
<organism evidence="10 12">
    <name type="scientific">Rotaria sordida</name>
    <dbReference type="NCBI Taxonomy" id="392033"/>
    <lineage>
        <taxon>Eukaryota</taxon>
        <taxon>Metazoa</taxon>
        <taxon>Spiralia</taxon>
        <taxon>Gnathifera</taxon>
        <taxon>Rotifera</taxon>
        <taxon>Eurotatoria</taxon>
        <taxon>Bdelloidea</taxon>
        <taxon>Philodinida</taxon>
        <taxon>Philodinidae</taxon>
        <taxon>Rotaria</taxon>
    </lineage>
</organism>
<dbReference type="SUPFAM" id="SSF57903">
    <property type="entry name" value="FYVE/PHD zinc finger"/>
    <property type="match status" value="1"/>
</dbReference>
<dbReference type="PRINTS" id="PR00171">
    <property type="entry name" value="SUGRTRNSPORT"/>
</dbReference>
<dbReference type="Pfam" id="PF02318">
    <property type="entry name" value="FYVE_2"/>
    <property type="match status" value="1"/>
</dbReference>
<feature type="transmembrane region" description="Helical" evidence="6">
    <location>
        <begin position="34"/>
        <end position="59"/>
    </location>
</feature>
<feature type="transmembrane region" description="Helical" evidence="6">
    <location>
        <begin position="358"/>
        <end position="379"/>
    </location>
</feature>
<dbReference type="PROSITE" id="PS00217">
    <property type="entry name" value="SUGAR_TRANSPORT_2"/>
    <property type="match status" value="1"/>
</dbReference>
<evidence type="ECO:0000259" key="7">
    <source>
        <dbReference type="PROSITE" id="PS50004"/>
    </source>
</evidence>
<evidence type="ECO:0000259" key="9">
    <source>
        <dbReference type="PROSITE" id="PS50916"/>
    </source>
</evidence>
<dbReference type="Gene3D" id="2.60.40.150">
    <property type="entry name" value="C2 domain"/>
    <property type="match status" value="2"/>
</dbReference>
<dbReference type="Pfam" id="PF00168">
    <property type="entry name" value="C2"/>
    <property type="match status" value="2"/>
</dbReference>
<dbReference type="InterPro" id="IPR000008">
    <property type="entry name" value="C2_dom"/>
</dbReference>
<keyword evidence="3 6" id="KW-0812">Transmembrane</keyword>
<name>A0A814F1L3_9BILA</name>
<evidence type="ECO:0000256" key="3">
    <source>
        <dbReference type="ARBA" id="ARBA00022692"/>
    </source>
</evidence>
<dbReference type="Pfam" id="PF00083">
    <property type="entry name" value="Sugar_tr"/>
    <property type="match status" value="1"/>
</dbReference>
<dbReference type="InterPro" id="IPR010911">
    <property type="entry name" value="Rab_BD"/>
</dbReference>
<protein>
    <recommendedName>
        <fullName evidence="14">Major facilitator superfamily (MFS) profile domain-containing protein</fullName>
    </recommendedName>
</protein>
<gene>
    <name evidence="11" type="ORF">JXQ802_LOCUS16139</name>
    <name evidence="10" type="ORF">PYM288_LOCUS13401</name>
</gene>
<evidence type="ECO:0000313" key="12">
    <source>
        <dbReference type="Proteomes" id="UP000663854"/>
    </source>
</evidence>
<proteinExistence type="inferred from homology"/>
<dbReference type="Proteomes" id="UP000663870">
    <property type="component" value="Unassembled WGS sequence"/>
</dbReference>
<dbReference type="NCBIfam" id="TIGR00879">
    <property type="entry name" value="SP"/>
    <property type="match status" value="1"/>
</dbReference>
<evidence type="ECO:0000256" key="6">
    <source>
        <dbReference type="SAM" id="Phobius"/>
    </source>
</evidence>
<dbReference type="GO" id="GO:0006886">
    <property type="term" value="P:intracellular protein transport"/>
    <property type="evidence" value="ECO:0007669"/>
    <property type="project" value="InterPro"/>
</dbReference>
<evidence type="ECO:0000256" key="5">
    <source>
        <dbReference type="ARBA" id="ARBA00023136"/>
    </source>
</evidence>
<evidence type="ECO:0008006" key="14">
    <source>
        <dbReference type="Google" id="ProtNLM"/>
    </source>
</evidence>
<comment type="caution">
    <text evidence="10">The sequence shown here is derived from an EMBL/GenBank/DDBJ whole genome shotgun (WGS) entry which is preliminary data.</text>
</comment>
<dbReference type="InterPro" id="IPR036259">
    <property type="entry name" value="MFS_trans_sf"/>
</dbReference>
<dbReference type="InterPro" id="IPR041282">
    <property type="entry name" value="FYVE_2"/>
</dbReference>
<accession>A0A814F1L3</accession>
<dbReference type="Proteomes" id="UP000663854">
    <property type="component" value="Unassembled WGS sequence"/>
</dbReference>
<dbReference type="PROSITE" id="PS50850">
    <property type="entry name" value="MFS"/>
    <property type="match status" value="1"/>
</dbReference>
<feature type="transmembrane region" description="Helical" evidence="6">
    <location>
        <begin position="333"/>
        <end position="351"/>
    </location>
</feature>
<dbReference type="InterPro" id="IPR020846">
    <property type="entry name" value="MFS_dom"/>
</dbReference>
<dbReference type="PROSITE" id="PS50916">
    <property type="entry name" value="RABBD"/>
    <property type="match status" value="1"/>
</dbReference>
<evidence type="ECO:0000313" key="13">
    <source>
        <dbReference type="Proteomes" id="UP000663870"/>
    </source>
</evidence>
<dbReference type="GO" id="GO:0005351">
    <property type="term" value="F:carbohydrate:proton symporter activity"/>
    <property type="evidence" value="ECO:0007669"/>
    <property type="project" value="TreeGrafter"/>
</dbReference>
<reference evidence="10" key="1">
    <citation type="submission" date="2021-02" db="EMBL/GenBank/DDBJ databases">
        <authorList>
            <person name="Nowell W R."/>
        </authorList>
    </citation>
    <scope>NUCLEOTIDE SEQUENCE</scope>
</reference>
<comment type="similarity">
    <text evidence="2">Belongs to the major facilitator superfamily. Sugar transporter (TC 2.A.1.1) family.</text>
</comment>
<dbReference type="InterPro" id="IPR050360">
    <property type="entry name" value="MFS_Sugar_Transporters"/>
</dbReference>
<keyword evidence="4 6" id="KW-1133">Transmembrane helix</keyword>
<dbReference type="InterPro" id="IPR003663">
    <property type="entry name" value="Sugar/inositol_transpt"/>
</dbReference>
<feature type="transmembrane region" description="Helical" evidence="6">
    <location>
        <begin position="209"/>
        <end position="228"/>
    </location>
</feature>
<comment type="subcellular location">
    <subcellularLocation>
        <location evidence="1">Membrane</location>
        <topology evidence="1">Multi-pass membrane protein</topology>
    </subcellularLocation>
</comment>
<dbReference type="GO" id="GO:0031267">
    <property type="term" value="F:small GTPase binding"/>
    <property type="evidence" value="ECO:0007669"/>
    <property type="project" value="InterPro"/>
</dbReference>
<dbReference type="SUPFAM" id="SSF49562">
    <property type="entry name" value="C2 domain (Calcium/lipid-binding domain, CaLB)"/>
    <property type="match status" value="2"/>
</dbReference>
<feature type="domain" description="Major facilitator superfamily (MFS) profile" evidence="8">
    <location>
        <begin position="37"/>
        <end position="836"/>
    </location>
</feature>
<dbReference type="GO" id="GO:0016020">
    <property type="term" value="C:membrane"/>
    <property type="evidence" value="ECO:0007669"/>
    <property type="project" value="UniProtKB-SubCell"/>
</dbReference>
<dbReference type="EMBL" id="CAJNOL010000386">
    <property type="protein sequence ID" value="CAF1040758.1"/>
    <property type="molecule type" value="Genomic_DNA"/>
</dbReference>
<feature type="transmembrane region" description="Helical" evidence="6">
    <location>
        <begin position="291"/>
        <end position="313"/>
    </location>
</feature>
<feature type="transmembrane region" description="Helical" evidence="6">
    <location>
        <begin position="139"/>
        <end position="159"/>
    </location>
</feature>
<feature type="domain" description="RabBD" evidence="9">
    <location>
        <begin position="413"/>
        <end position="467"/>
    </location>
</feature>
<dbReference type="PROSITE" id="PS00216">
    <property type="entry name" value="SUGAR_TRANSPORT_1"/>
    <property type="match status" value="1"/>
</dbReference>
<evidence type="ECO:0000256" key="2">
    <source>
        <dbReference type="ARBA" id="ARBA00010992"/>
    </source>
</evidence>
<evidence type="ECO:0000313" key="11">
    <source>
        <dbReference type="EMBL" id="CAF1040758.1"/>
    </source>
</evidence>
<feature type="transmembrane region" description="Helical" evidence="6">
    <location>
        <begin position="171"/>
        <end position="189"/>
    </location>
</feature>
<feature type="transmembrane region" description="Helical" evidence="6">
    <location>
        <begin position="113"/>
        <end position="133"/>
    </location>
</feature>
<dbReference type="SUPFAM" id="SSF103473">
    <property type="entry name" value="MFS general substrate transporter"/>
    <property type="match status" value="1"/>
</dbReference>
<dbReference type="PANTHER" id="PTHR48022:SF2">
    <property type="entry name" value="PLASTIDIC GLUCOSE TRANSPORTER 4"/>
    <property type="match status" value="1"/>
</dbReference>
<dbReference type="EMBL" id="CAJNOH010000268">
    <property type="protein sequence ID" value="CAF0976763.1"/>
    <property type="molecule type" value="Genomic_DNA"/>
</dbReference>
<keyword evidence="5 6" id="KW-0472">Membrane</keyword>
<dbReference type="InterPro" id="IPR005828">
    <property type="entry name" value="MFS_sugar_transport-like"/>
</dbReference>
<evidence type="ECO:0000256" key="1">
    <source>
        <dbReference type="ARBA" id="ARBA00004141"/>
    </source>
</evidence>
<evidence type="ECO:0000259" key="8">
    <source>
        <dbReference type="PROSITE" id="PS50850"/>
    </source>
</evidence>
<feature type="transmembrane region" description="Helical" evidence="6">
    <location>
        <begin position="79"/>
        <end position="101"/>
    </location>
</feature>
<dbReference type="Gene3D" id="1.20.1250.20">
    <property type="entry name" value="MFS general substrate transporter like domains"/>
    <property type="match status" value="1"/>
</dbReference>
<dbReference type="InterPro" id="IPR011011">
    <property type="entry name" value="Znf_FYVE_PHD"/>
</dbReference>
<sequence>MTQNQQRADFVLFYWVLLKNCQPKQMFSRADYQVYVTGGFAAIGGFLFGYDLGVISGVIVMSNFLVAFGDEASLARGSLTSAVAGSIVGVMSIGCFIGALMAGQASDKLSRKYSIVLFSAIFIASGALQAGSINLTMLLVSRLIAGVSVGALSMIVPVYQSEISTKEIRGRLVSLQQWAITIGIAVSFWTNYGTDMLLSSSSASWRIPLGLQMVPALILAIGIPFFPFSPRWLMANGREKEAMAVLNKIRSSSQQDILIEYNEIKQEIALEREQSIRSYSQLFRFPLRRRLILGVTIQILQQFTGMNSIMYYAPSIFKQAGLSDQRASLLATGINGCVNVLATIPAILFIDKWGRRPILILGAILMSLSMFTMGITMGVHGHTLFNSTTGTVESYYTNILSLNCQLNPNISNNLNQKSLTNQQIEHIENVLKRNQHIQYIEQERICKLIDRLDKMKKNATGNGLSQCLLCSNKRGILSRSFFSCANCQKLVCDNCSIQTHFNQKIVSLCDAQSISDQSSSDDDDSITDRFNKKLIPNDRRLNQFKQLNDNQDEINKCDDDDDKRIYSFKNNKLTSKDSIDEYLSKCELGKSSISSKDSHIRLSSINEDCGLGRLDFEIVWKQYEYKLIIRLLRLENLRLNNQKQYSHIYLKLDLLPAIHKSTELESGMIGKIINGDIDETLVYDGVSLDDINYKSVKFSVYDKDSSVNHFLGEYRFKLSTIQSDQYQIYSVYLQNKTNCENDEDINERGKILISLMYSNETSNFHVKIKRACYLLPIDIDRKSNLYCQLCLFSFDHLSNKLNFKTDIKKQTLNPQFNQEFIYKNIQLKKLIKKNYK</sequence>
<dbReference type="Gene3D" id="3.30.40.10">
    <property type="entry name" value="Zinc/RING finger domain, C3HC4 (zinc finger)"/>
    <property type="match status" value="1"/>
</dbReference>
<keyword evidence="13" id="KW-1185">Reference proteome</keyword>
<feature type="domain" description="C2" evidence="7">
    <location>
        <begin position="747"/>
        <end position="836"/>
    </location>
</feature>
<evidence type="ECO:0000313" key="10">
    <source>
        <dbReference type="EMBL" id="CAF0976763.1"/>
    </source>
</evidence>
<dbReference type="InterPro" id="IPR035892">
    <property type="entry name" value="C2_domain_sf"/>
</dbReference>
<dbReference type="AlphaFoldDB" id="A0A814F1L3"/>
<dbReference type="InterPro" id="IPR005829">
    <property type="entry name" value="Sugar_transporter_CS"/>
</dbReference>
<dbReference type="PANTHER" id="PTHR48022">
    <property type="entry name" value="PLASTIDIC GLUCOSE TRANSPORTER 4"/>
    <property type="match status" value="1"/>
</dbReference>
<dbReference type="PROSITE" id="PS50004">
    <property type="entry name" value="C2"/>
    <property type="match status" value="2"/>
</dbReference>
<dbReference type="InterPro" id="IPR013083">
    <property type="entry name" value="Znf_RING/FYVE/PHD"/>
</dbReference>